<gene>
    <name evidence="2" type="ORF">N47_G36830</name>
</gene>
<dbReference type="InterPro" id="IPR036873">
    <property type="entry name" value="Rhodanese-like_dom_sf"/>
</dbReference>
<dbReference type="CDD" id="cd01045">
    <property type="entry name" value="Ferritin_like_AB"/>
    <property type="match status" value="1"/>
</dbReference>
<dbReference type="CDD" id="cd00158">
    <property type="entry name" value="RHOD"/>
    <property type="match status" value="1"/>
</dbReference>
<feature type="domain" description="Rhodanese" evidence="1">
    <location>
        <begin position="41"/>
        <end position="126"/>
    </location>
</feature>
<dbReference type="PROSITE" id="PS50206">
    <property type="entry name" value="RHODANESE_3"/>
    <property type="match status" value="1"/>
</dbReference>
<reference evidence="2" key="1">
    <citation type="journal article" date="2011" name="Environ. Microbiol.">
        <title>Genomic insights into the metabolic potential of the polycyclic aromatic hydrocarbon degrading sulfate-reducing Deltaproteobacterium N47.</title>
        <authorList>
            <person name="Bergmann F."/>
            <person name="Selesi D."/>
            <person name="Weinmaier T."/>
            <person name="Tischler P."/>
            <person name="Rattei T."/>
            <person name="Meckenstock R.U."/>
        </authorList>
    </citation>
    <scope>NUCLEOTIDE SEQUENCE</scope>
</reference>
<dbReference type="InterPro" id="IPR009078">
    <property type="entry name" value="Ferritin-like_SF"/>
</dbReference>
<dbReference type="PANTHER" id="PTHR43031">
    <property type="entry name" value="FAD-DEPENDENT OXIDOREDUCTASE"/>
    <property type="match status" value="1"/>
</dbReference>
<name>E1YCR5_9BACT</name>
<evidence type="ECO:0000259" key="1">
    <source>
        <dbReference type="PROSITE" id="PS50206"/>
    </source>
</evidence>
<dbReference type="InterPro" id="IPR050229">
    <property type="entry name" value="GlpE_sulfurtransferase"/>
</dbReference>
<protein>
    <recommendedName>
        <fullName evidence="1">Rhodanese domain-containing protein</fullName>
    </recommendedName>
</protein>
<dbReference type="EMBL" id="FR695868">
    <property type="protein sequence ID" value="CBX28359.1"/>
    <property type="molecule type" value="Genomic_DNA"/>
</dbReference>
<dbReference type="Gene3D" id="1.20.1260.10">
    <property type="match status" value="1"/>
</dbReference>
<dbReference type="SUPFAM" id="SSF47240">
    <property type="entry name" value="Ferritin-like"/>
    <property type="match status" value="1"/>
</dbReference>
<dbReference type="InterPro" id="IPR001763">
    <property type="entry name" value="Rhodanese-like_dom"/>
</dbReference>
<dbReference type="InterPro" id="IPR012347">
    <property type="entry name" value="Ferritin-like"/>
</dbReference>
<sequence length="300" mass="33945">MRKFKYFYIPIGKSTMNWKNLFTPVKNMDSNEAKKYMDTHSSNSYQLLDVRQPDEYEKEHIPGSSLIPLPNLSDRLSELDSEKPTLVYCAVGGRSRAASQLISGKGFNEVYNLAGGIKAWNNPKATGPVEEGLELVGDLFTGKEEYSDAFHLAYAMEKGLQLFYFGLADKEQDESHKQLFNRLAGFENKHMLRLVEEYQADTGNKSDSNIEDFATGNMPEGVMEGGSVTKFLQKADPGFDRLSSIIDFAMSLEAQALDLYSRLAKNSDKIRVHDFFLRLADEEKTHLNYLAKERSDIKSD</sequence>
<dbReference type="PANTHER" id="PTHR43031:SF1">
    <property type="entry name" value="PYRIDINE NUCLEOTIDE-DISULPHIDE OXIDOREDUCTASE"/>
    <property type="match status" value="1"/>
</dbReference>
<dbReference type="SUPFAM" id="SSF52821">
    <property type="entry name" value="Rhodanese/Cell cycle control phosphatase"/>
    <property type="match status" value="1"/>
</dbReference>
<dbReference type="Pfam" id="PF00581">
    <property type="entry name" value="Rhodanese"/>
    <property type="match status" value="1"/>
</dbReference>
<evidence type="ECO:0000313" key="2">
    <source>
        <dbReference type="EMBL" id="CBX28359.1"/>
    </source>
</evidence>
<proteinExistence type="predicted"/>
<organism evidence="2">
    <name type="scientific">uncultured Desulfobacterium sp</name>
    <dbReference type="NCBI Taxonomy" id="201089"/>
    <lineage>
        <taxon>Bacteria</taxon>
        <taxon>Pseudomonadati</taxon>
        <taxon>Thermodesulfobacteriota</taxon>
        <taxon>Desulfobacteria</taxon>
        <taxon>Desulfobacterales</taxon>
        <taxon>Desulfobacteriaceae</taxon>
        <taxon>Desulfobacterium</taxon>
        <taxon>environmental samples</taxon>
    </lineage>
</organism>
<dbReference type="AlphaFoldDB" id="E1YCR5"/>
<dbReference type="SMART" id="SM00450">
    <property type="entry name" value="RHOD"/>
    <property type="match status" value="1"/>
</dbReference>
<accession>E1YCR5</accession>
<dbReference type="Gene3D" id="3.40.250.10">
    <property type="entry name" value="Rhodanese-like domain"/>
    <property type="match status" value="1"/>
</dbReference>